<proteinExistence type="predicted"/>
<gene>
    <name evidence="2" type="ORF">CU102_09960</name>
</gene>
<evidence type="ECO:0000313" key="2">
    <source>
        <dbReference type="EMBL" id="PSH69119.1"/>
    </source>
</evidence>
<accession>A0A2P7BRN0</accession>
<name>A0A2P7BRN0_9HYPH</name>
<keyword evidence="2" id="KW-0808">Transferase</keyword>
<dbReference type="InterPro" id="IPR000182">
    <property type="entry name" value="GNAT_dom"/>
</dbReference>
<dbReference type="Proteomes" id="UP000241444">
    <property type="component" value="Unassembled WGS sequence"/>
</dbReference>
<dbReference type="PROSITE" id="PS51186">
    <property type="entry name" value="GNAT"/>
    <property type="match status" value="1"/>
</dbReference>
<dbReference type="Pfam" id="PF00583">
    <property type="entry name" value="Acetyltransf_1"/>
    <property type="match status" value="1"/>
</dbReference>
<dbReference type="RefSeq" id="WP_106710940.1">
    <property type="nucleotide sequence ID" value="NZ_PGGO01000006.1"/>
</dbReference>
<evidence type="ECO:0000259" key="1">
    <source>
        <dbReference type="PROSITE" id="PS51186"/>
    </source>
</evidence>
<dbReference type="OrthoDB" id="359414at2"/>
<dbReference type="InterPro" id="IPR016181">
    <property type="entry name" value="Acyl_CoA_acyltransferase"/>
</dbReference>
<comment type="caution">
    <text evidence="2">The sequence shown here is derived from an EMBL/GenBank/DDBJ whole genome shotgun (WGS) entry which is preliminary data.</text>
</comment>
<sequence length="169" mass="18177">MASDGNTLIWRLMEAGDLASVSAVAAVAHPDFPEEDAVFVNRLALYGQGAHVLENGTSIVGYAITHPWKSFDVPALNTVLPALLGYDTYYIHDIALLDAARGSGAAGRIVAILATHAAAAGFQTMSLVAVNGSSGFWQKHGFDIVNRQVLQQKLRTYSDDACFMLRQLR</sequence>
<reference evidence="3" key="1">
    <citation type="submission" date="2017-11" db="EMBL/GenBank/DDBJ databases">
        <authorList>
            <person name="Kuznetsova I."/>
            <person name="Sazanova A."/>
            <person name="Chirak E."/>
            <person name="Safronova V."/>
            <person name="Willems A."/>
        </authorList>
    </citation>
    <scope>NUCLEOTIDE SEQUENCE [LARGE SCALE GENOMIC DNA]</scope>
    <source>
        <strain evidence="3">STM 196</strain>
    </source>
</reference>
<organism evidence="2 3">
    <name type="scientific">Phyllobacterium brassicacearum</name>
    <dbReference type="NCBI Taxonomy" id="314235"/>
    <lineage>
        <taxon>Bacteria</taxon>
        <taxon>Pseudomonadati</taxon>
        <taxon>Pseudomonadota</taxon>
        <taxon>Alphaproteobacteria</taxon>
        <taxon>Hyphomicrobiales</taxon>
        <taxon>Phyllobacteriaceae</taxon>
        <taxon>Phyllobacterium</taxon>
    </lineage>
</organism>
<dbReference type="AlphaFoldDB" id="A0A2P7BRN0"/>
<dbReference type="SUPFAM" id="SSF55729">
    <property type="entry name" value="Acyl-CoA N-acyltransferases (Nat)"/>
    <property type="match status" value="1"/>
</dbReference>
<dbReference type="EMBL" id="PGGO01000006">
    <property type="protein sequence ID" value="PSH69119.1"/>
    <property type="molecule type" value="Genomic_DNA"/>
</dbReference>
<keyword evidence="3" id="KW-1185">Reference proteome</keyword>
<evidence type="ECO:0000313" key="3">
    <source>
        <dbReference type="Proteomes" id="UP000241444"/>
    </source>
</evidence>
<feature type="domain" description="N-acetyltransferase" evidence="1">
    <location>
        <begin position="8"/>
        <end position="169"/>
    </location>
</feature>
<protein>
    <submittedName>
        <fullName evidence="2">GNAT family N-acetyltransferase</fullName>
    </submittedName>
</protein>
<dbReference type="GO" id="GO:0016747">
    <property type="term" value="F:acyltransferase activity, transferring groups other than amino-acyl groups"/>
    <property type="evidence" value="ECO:0007669"/>
    <property type="project" value="InterPro"/>
</dbReference>
<dbReference type="Gene3D" id="3.40.630.30">
    <property type="match status" value="1"/>
</dbReference>